<accession>A0A8S9ZS64</accession>
<gene>
    <name evidence="3" type="ORF">Mgra_00004536</name>
</gene>
<name>A0A8S9ZS64_9BILA</name>
<dbReference type="InterPro" id="IPR009003">
    <property type="entry name" value="Peptidase_S1_PA"/>
</dbReference>
<evidence type="ECO:0000313" key="3">
    <source>
        <dbReference type="EMBL" id="KAF7636092.1"/>
    </source>
</evidence>
<sequence length="343" mass="38805">MKNLIIVLLTIIAVELNPNVKINGMENDKVIPTSTVEIASNIENYKNLSIKNAKGRELAAKNGAHLYLKKLKTRKLPGKTNLTDEELSDLIDYHHYADNANYFMETYLKDNGKKIAKRSLSPTFRVHDGEDVDDCLLEECLWFTQIFNETSKAFCGGFAIAEYFVLTSGHCIENPDDISHLQIRIATTIRGGGQLLRPKKILVHTRSDIAIIHTKDKIEKSKLLPISTRKEVVGETGEFFGFGISQYVMDRPLFPSTLQTTNVTVLRYRFTDEIEMFATTGFLDEGDSGGCLVWTQGGKRVAGGILSGEAFLPNGKRIQYFLRIKDFKYWINNNMHLMLKDEL</sequence>
<dbReference type="InterPro" id="IPR051333">
    <property type="entry name" value="CLIP_Serine_Protease"/>
</dbReference>
<dbReference type="InterPro" id="IPR043504">
    <property type="entry name" value="Peptidase_S1_PA_chymotrypsin"/>
</dbReference>
<feature type="domain" description="Peptidase S1" evidence="2">
    <location>
        <begin position="126"/>
        <end position="336"/>
    </location>
</feature>
<feature type="signal peptide" evidence="1">
    <location>
        <begin position="1"/>
        <end position="16"/>
    </location>
</feature>
<comment type="caution">
    <text evidence="3">The sequence shown here is derived from an EMBL/GenBank/DDBJ whole genome shotgun (WGS) entry which is preliminary data.</text>
</comment>
<keyword evidence="4" id="KW-1185">Reference proteome</keyword>
<organism evidence="3 4">
    <name type="scientific">Meloidogyne graminicola</name>
    <dbReference type="NCBI Taxonomy" id="189291"/>
    <lineage>
        <taxon>Eukaryota</taxon>
        <taxon>Metazoa</taxon>
        <taxon>Ecdysozoa</taxon>
        <taxon>Nematoda</taxon>
        <taxon>Chromadorea</taxon>
        <taxon>Rhabditida</taxon>
        <taxon>Tylenchina</taxon>
        <taxon>Tylenchomorpha</taxon>
        <taxon>Tylenchoidea</taxon>
        <taxon>Meloidogynidae</taxon>
        <taxon>Meloidogyninae</taxon>
        <taxon>Meloidogyne</taxon>
    </lineage>
</organism>
<dbReference type="GO" id="GO:0006508">
    <property type="term" value="P:proteolysis"/>
    <property type="evidence" value="ECO:0007669"/>
    <property type="project" value="InterPro"/>
</dbReference>
<evidence type="ECO:0000259" key="2">
    <source>
        <dbReference type="PROSITE" id="PS50240"/>
    </source>
</evidence>
<dbReference type="OrthoDB" id="8440449at2759"/>
<dbReference type="Gene3D" id="2.40.10.10">
    <property type="entry name" value="Trypsin-like serine proteases"/>
    <property type="match status" value="1"/>
</dbReference>
<proteinExistence type="predicted"/>
<dbReference type="EMBL" id="JABEBT010000034">
    <property type="protein sequence ID" value="KAF7636092.1"/>
    <property type="molecule type" value="Genomic_DNA"/>
</dbReference>
<dbReference type="Pfam" id="PF00089">
    <property type="entry name" value="Trypsin"/>
    <property type="match status" value="1"/>
</dbReference>
<dbReference type="SMART" id="SM00020">
    <property type="entry name" value="Tryp_SPc"/>
    <property type="match status" value="1"/>
</dbReference>
<protein>
    <submittedName>
        <fullName evidence="3">Peptidase S1 domain-containing protein</fullName>
    </submittedName>
</protein>
<dbReference type="PANTHER" id="PTHR24260">
    <property type="match status" value="1"/>
</dbReference>
<dbReference type="AlphaFoldDB" id="A0A8S9ZS64"/>
<feature type="chain" id="PRO_5035904395" evidence="1">
    <location>
        <begin position="17"/>
        <end position="343"/>
    </location>
</feature>
<dbReference type="Proteomes" id="UP000605970">
    <property type="component" value="Unassembled WGS sequence"/>
</dbReference>
<dbReference type="PANTHER" id="PTHR24260:SF136">
    <property type="entry name" value="GH08193P-RELATED"/>
    <property type="match status" value="1"/>
</dbReference>
<evidence type="ECO:0000256" key="1">
    <source>
        <dbReference type="SAM" id="SignalP"/>
    </source>
</evidence>
<dbReference type="InterPro" id="IPR001254">
    <property type="entry name" value="Trypsin_dom"/>
</dbReference>
<dbReference type="SUPFAM" id="SSF50494">
    <property type="entry name" value="Trypsin-like serine proteases"/>
    <property type="match status" value="1"/>
</dbReference>
<keyword evidence="1" id="KW-0732">Signal</keyword>
<reference evidence="3" key="1">
    <citation type="journal article" date="2020" name="Ecol. Evol.">
        <title>Genome structure and content of the rice root-knot nematode (Meloidogyne graminicola).</title>
        <authorList>
            <person name="Phan N.T."/>
            <person name="Danchin E.G.J."/>
            <person name="Klopp C."/>
            <person name="Perfus-Barbeoch L."/>
            <person name="Kozlowski D.K."/>
            <person name="Koutsovoulos G.D."/>
            <person name="Lopez-Roques C."/>
            <person name="Bouchez O."/>
            <person name="Zahm M."/>
            <person name="Besnard G."/>
            <person name="Bellafiore S."/>
        </authorList>
    </citation>
    <scope>NUCLEOTIDE SEQUENCE</scope>
    <source>
        <strain evidence="3">VN-18</strain>
    </source>
</reference>
<dbReference type="GO" id="GO:0004252">
    <property type="term" value="F:serine-type endopeptidase activity"/>
    <property type="evidence" value="ECO:0007669"/>
    <property type="project" value="InterPro"/>
</dbReference>
<evidence type="ECO:0000313" key="4">
    <source>
        <dbReference type="Proteomes" id="UP000605970"/>
    </source>
</evidence>
<dbReference type="PROSITE" id="PS50240">
    <property type="entry name" value="TRYPSIN_DOM"/>
    <property type="match status" value="1"/>
</dbReference>